<reference evidence="1 2" key="1">
    <citation type="submission" date="2020-05" db="EMBL/GenBank/DDBJ databases">
        <title>Bremerella alba sp. nov., a novel planctomycete isolated from the surface of the macroalga Fucus spiralis.</title>
        <authorList>
            <person name="Godinho O."/>
            <person name="Botelho R."/>
            <person name="Albuquerque L."/>
            <person name="Wiegand S."/>
            <person name="Da Costa M.S."/>
            <person name="Lobo-Da-Cunha A."/>
            <person name="Jogler C."/>
            <person name="Lage O.M."/>
        </authorList>
    </citation>
    <scope>NUCLEOTIDE SEQUENCE [LARGE SCALE GENOMIC DNA]</scope>
    <source>
        <strain evidence="1 2">FF15</strain>
    </source>
</reference>
<evidence type="ECO:0000313" key="1">
    <source>
        <dbReference type="EMBL" id="MBA2113079.1"/>
    </source>
</evidence>
<dbReference type="AlphaFoldDB" id="A0A7V8V1T6"/>
<accession>A0A7V8V1T6</accession>
<comment type="caution">
    <text evidence="1">The sequence shown here is derived from an EMBL/GenBank/DDBJ whole genome shotgun (WGS) entry which is preliminary data.</text>
</comment>
<dbReference type="Proteomes" id="UP000551616">
    <property type="component" value="Unassembled WGS sequence"/>
</dbReference>
<organism evidence="1 2">
    <name type="scientific">Bremerella alba</name>
    <dbReference type="NCBI Taxonomy" id="980252"/>
    <lineage>
        <taxon>Bacteria</taxon>
        <taxon>Pseudomonadati</taxon>
        <taxon>Planctomycetota</taxon>
        <taxon>Planctomycetia</taxon>
        <taxon>Pirellulales</taxon>
        <taxon>Pirellulaceae</taxon>
        <taxon>Bremerella</taxon>
    </lineage>
</organism>
<proteinExistence type="predicted"/>
<evidence type="ECO:0000313" key="2">
    <source>
        <dbReference type="Proteomes" id="UP000551616"/>
    </source>
</evidence>
<protein>
    <submittedName>
        <fullName evidence="1">Uncharacterized protein</fullName>
    </submittedName>
</protein>
<gene>
    <name evidence="1" type="ORF">HOV93_02270</name>
</gene>
<sequence length="70" mass="8012">MPKAFQRPIPRNALTYQGRIEIAMKTKTAQAKTKSHPLRAVRTSVRQNWPQVLPQERFQAGLIETPESVN</sequence>
<keyword evidence="2" id="KW-1185">Reference proteome</keyword>
<name>A0A7V8V1T6_9BACT</name>
<dbReference type="EMBL" id="JABRWO010000001">
    <property type="protein sequence ID" value="MBA2113079.1"/>
    <property type="molecule type" value="Genomic_DNA"/>
</dbReference>